<dbReference type="Pfam" id="PF24758">
    <property type="entry name" value="LRR_At5g56370"/>
    <property type="match status" value="1"/>
</dbReference>
<feature type="region of interest" description="Disordered" evidence="1">
    <location>
        <begin position="10"/>
        <end position="31"/>
    </location>
</feature>
<dbReference type="Gramene" id="TraesWEE_scaffold_076796_01G000300.1">
    <property type="protein sequence ID" value="TraesWEE_scaffold_076796_01G000300.1"/>
    <property type="gene ID" value="TraesWEE_scaffold_076796_01G000300"/>
</dbReference>
<dbReference type="Pfam" id="PF00646">
    <property type="entry name" value="F-box"/>
    <property type="match status" value="1"/>
</dbReference>
<dbReference type="STRING" id="4565.A0A3B6NLP5"/>
<evidence type="ECO:0000259" key="2">
    <source>
        <dbReference type="SMART" id="SM00579"/>
    </source>
</evidence>
<dbReference type="SUPFAM" id="SSF81383">
    <property type="entry name" value="F-box domain"/>
    <property type="match status" value="1"/>
</dbReference>
<dbReference type="Gramene" id="TraesLDM6A03G03263930.1">
    <property type="protein sequence ID" value="TraesLDM6A03G03263930.1"/>
    <property type="gene ID" value="TraesLDM6A03G03263930"/>
</dbReference>
<dbReference type="Gramene" id="TraesSYM6A03G03200520.1">
    <property type="protein sequence ID" value="TraesSYM6A03G03200520.1"/>
    <property type="gene ID" value="TraesSYM6A03G03200520"/>
</dbReference>
<protein>
    <recommendedName>
        <fullName evidence="2">FBD domain-containing protein</fullName>
    </recommendedName>
</protein>
<evidence type="ECO:0000313" key="3">
    <source>
        <dbReference type="EnsemblPlants" id="TraesCS6A02G078000.1"/>
    </source>
</evidence>
<reference evidence="3" key="1">
    <citation type="submission" date="2018-08" db="EMBL/GenBank/DDBJ databases">
        <authorList>
            <person name="Rossello M."/>
        </authorList>
    </citation>
    <scope>NUCLEOTIDE SEQUENCE [LARGE SCALE GENOMIC DNA]</scope>
    <source>
        <strain evidence="3">cv. Chinese Spring</strain>
    </source>
</reference>
<dbReference type="Gramene" id="TraesLAC6A03G03214380.1">
    <property type="protein sequence ID" value="TraesLAC6A03G03214380.1"/>
    <property type="gene ID" value="TraesLAC6A03G03214380"/>
</dbReference>
<dbReference type="Gramene" id="TraesJUL6A03G03286640.1">
    <property type="protein sequence ID" value="TraesJUL6A03G03286640.1"/>
    <property type="gene ID" value="TraesJUL6A03G03286640"/>
</dbReference>
<dbReference type="Pfam" id="PF08387">
    <property type="entry name" value="FBD"/>
    <property type="match status" value="1"/>
</dbReference>
<dbReference type="SMART" id="SM00579">
    <property type="entry name" value="FBD"/>
    <property type="match status" value="1"/>
</dbReference>
<dbReference type="Gramene" id="TraesCAD_scaffold_033948_01G000100.1">
    <property type="protein sequence ID" value="TraesCAD_scaffold_033948_01G000100.1"/>
    <property type="gene ID" value="TraesCAD_scaffold_033948_01G000100"/>
</dbReference>
<dbReference type="Proteomes" id="UP000019116">
    <property type="component" value="Chromosome 6A"/>
</dbReference>
<dbReference type="EnsemblPlants" id="TraesCS6A02G078000.1">
    <property type="protein sequence ID" value="TraesCS6A02G078000.1"/>
    <property type="gene ID" value="TraesCS6A02G078000"/>
</dbReference>
<dbReference type="PANTHER" id="PTHR32141">
    <property type="match status" value="1"/>
</dbReference>
<dbReference type="Gramene" id="TraesCS6A03G0178200.1">
    <property type="protein sequence ID" value="TraesCS6A03G0178200.1.CDS"/>
    <property type="gene ID" value="TraesCS6A03G0178200"/>
</dbReference>
<evidence type="ECO:0000313" key="4">
    <source>
        <dbReference type="Proteomes" id="UP000019116"/>
    </source>
</evidence>
<dbReference type="Gramene" id="TraesJAG6A03G03256060.1">
    <property type="protein sequence ID" value="TraesJAG6A03G03256060.1"/>
    <property type="gene ID" value="TraesJAG6A03G03256060"/>
</dbReference>
<accession>A0A3B6NLP5</accession>
<dbReference type="Gramene" id="TraesROB_scaffold_074078_01G000300.1">
    <property type="protein sequence ID" value="TraesROB_scaffold_074078_01G000300.1"/>
    <property type="gene ID" value="TraesROB_scaffold_074078_01G000300"/>
</dbReference>
<dbReference type="Gramene" id="TraesCS6A02G078000.1">
    <property type="protein sequence ID" value="TraesCS6A02G078000.1"/>
    <property type="gene ID" value="TraesCS6A02G078000"/>
</dbReference>
<dbReference type="Gene3D" id="3.80.10.10">
    <property type="entry name" value="Ribonuclease Inhibitor"/>
    <property type="match status" value="1"/>
</dbReference>
<dbReference type="CDD" id="cd22160">
    <property type="entry name" value="F-box_AtFBL13-like"/>
    <property type="match status" value="1"/>
</dbReference>
<sequence>MEKEAAAWAAAAAAAAPAPESHGTAGKWARNSDCDETAGDFISRLPDDILGTVISLLPTKDGGRTQALSRRWRHLWLSAPLNLEVRNRPPRCFPGVPALTSVVPRAAISEILSRHPGPTRRLYINCPRSGFLFFWAQEWFQSRALANLQELDISHANSPLLETVLHSASTILVAKISHCDLSEKIEPCMNFPLLKKLTLFYISISEHVLHRLLSGCHALESLYMAEVRAAGCLRVSSPTITTIIFRHSSSEKAELVIEDAPCLLRLLLTDCNRDDCVTVRVISAPNLKILGPFLVVVSKLLLFQGISSVSSTNSMHTLKVLALKPSGDKLLAVLNILRWFPCLEKLCIIFHKHYEMHEENEPQYDPLHPIECLESHLKKVVFKSFQGYRRQVEFARFFVLNAKVLDKMEFEVYNHYRSEMVAYQYRLLQVENRASRHARFEFRTTSMPINMSMISQWLPFRPIHRVDA</sequence>
<dbReference type="InterPro" id="IPR006566">
    <property type="entry name" value="FBD"/>
</dbReference>
<dbReference type="Gramene" id="TraesARI6A03G03215640.1">
    <property type="protein sequence ID" value="TraesARI6A03G03215640.1"/>
    <property type="gene ID" value="TraesARI6A03G03215640"/>
</dbReference>
<dbReference type="InterPro" id="IPR053781">
    <property type="entry name" value="F-box_AtFBL13-like"/>
</dbReference>
<proteinExistence type="predicted"/>
<feature type="domain" description="FBD" evidence="2">
    <location>
        <begin position="371"/>
        <end position="443"/>
    </location>
</feature>
<dbReference type="OrthoDB" id="1083020at2759"/>
<dbReference type="InterPro" id="IPR036047">
    <property type="entry name" value="F-box-like_dom_sf"/>
</dbReference>
<dbReference type="KEGG" id="taes:123130230"/>
<dbReference type="InterPro" id="IPR055302">
    <property type="entry name" value="F-box_dom-containing"/>
</dbReference>
<dbReference type="Gramene" id="TraesMAC6A03G03259520.1">
    <property type="protein sequence ID" value="TraesMAC6A03G03259520.1"/>
    <property type="gene ID" value="TraesMAC6A03G03259520"/>
</dbReference>
<dbReference type="InterPro" id="IPR032675">
    <property type="entry name" value="LRR_dom_sf"/>
</dbReference>
<dbReference type="RefSeq" id="XP_044406113.1">
    <property type="nucleotide sequence ID" value="XM_044550178.1"/>
</dbReference>
<dbReference type="PaxDb" id="4565-Traes_6AS_A18D58F43.1"/>
<reference evidence="3" key="2">
    <citation type="submission" date="2018-10" db="UniProtKB">
        <authorList>
            <consortium name="EnsemblPlants"/>
        </authorList>
    </citation>
    <scope>IDENTIFICATION</scope>
</reference>
<feature type="compositionally biased region" description="Low complexity" evidence="1">
    <location>
        <begin position="10"/>
        <end position="19"/>
    </location>
</feature>
<dbReference type="InterPro" id="IPR055411">
    <property type="entry name" value="LRR_FXL15/At3g58940/PEG3-like"/>
</dbReference>
<dbReference type="InterPro" id="IPR001810">
    <property type="entry name" value="F-box_dom"/>
</dbReference>
<dbReference type="GeneID" id="123130230"/>
<name>A0A3B6NLP5_WHEAT</name>
<evidence type="ECO:0000256" key="1">
    <source>
        <dbReference type="SAM" id="MobiDB-lite"/>
    </source>
</evidence>
<gene>
    <name evidence="3" type="primary">LOC123130230</name>
</gene>
<dbReference type="SUPFAM" id="SSF52058">
    <property type="entry name" value="L domain-like"/>
    <property type="match status" value="1"/>
</dbReference>
<dbReference type="Gramene" id="TraesNOR6A03G03291370.1">
    <property type="protein sequence ID" value="TraesNOR6A03G03291370.1"/>
    <property type="gene ID" value="TraesNOR6A03G03291370"/>
</dbReference>
<organism evidence="3">
    <name type="scientific">Triticum aestivum</name>
    <name type="common">Wheat</name>
    <dbReference type="NCBI Taxonomy" id="4565"/>
    <lineage>
        <taxon>Eukaryota</taxon>
        <taxon>Viridiplantae</taxon>
        <taxon>Streptophyta</taxon>
        <taxon>Embryophyta</taxon>
        <taxon>Tracheophyta</taxon>
        <taxon>Spermatophyta</taxon>
        <taxon>Magnoliopsida</taxon>
        <taxon>Liliopsida</taxon>
        <taxon>Poales</taxon>
        <taxon>Poaceae</taxon>
        <taxon>BOP clade</taxon>
        <taxon>Pooideae</taxon>
        <taxon>Triticodae</taxon>
        <taxon>Triticeae</taxon>
        <taxon>Triticinae</taxon>
        <taxon>Triticum</taxon>
    </lineage>
</organism>
<dbReference type="Gene3D" id="1.20.1280.50">
    <property type="match status" value="1"/>
</dbReference>
<keyword evidence="4" id="KW-1185">Reference proteome</keyword>
<dbReference type="Gramene" id="TraesCLE_scaffold_064075_01G000300.1">
    <property type="protein sequence ID" value="TraesCLE_scaffold_064075_01G000300.1"/>
    <property type="gene ID" value="TraesCLE_scaffold_064075_01G000300"/>
</dbReference>
<dbReference type="PANTHER" id="PTHR32141:SF145">
    <property type="entry name" value="F-BOX DOMAIN-CONTAINING PROTEIN"/>
    <property type="match status" value="1"/>
</dbReference>
<dbReference type="AlphaFoldDB" id="A0A3B6NLP5"/>
<dbReference type="Gramene" id="TraesSTA6A03G03250370.1">
    <property type="protein sequence ID" value="TraesSTA6A03G03250370.1"/>
    <property type="gene ID" value="TraesSTA6A03G03250370"/>
</dbReference>